<evidence type="ECO:0000259" key="6">
    <source>
        <dbReference type="PROSITE" id="PS51007"/>
    </source>
</evidence>
<evidence type="ECO:0000313" key="8">
    <source>
        <dbReference type="Proteomes" id="UP001143362"/>
    </source>
</evidence>
<evidence type="ECO:0000313" key="7">
    <source>
        <dbReference type="EMBL" id="MCX2979548.1"/>
    </source>
</evidence>
<dbReference type="InterPro" id="IPR011050">
    <property type="entry name" value="Pectin_lyase_fold/virulence"/>
</dbReference>
<evidence type="ECO:0000256" key="3">
    <source>
        <dbReference type="ARBA" id="ARBA00022737"/>
    </source>
</evidence>
<dbReference type="InterPro" id="IPR009056">
    <property type="entry name" value="Cyt_c-like_dom"/>
</dbReference>
<dbReference type="InterPro" id="IPR051550">
    <property type="entry name" value="SCF-Subunits/Alg-Epimerases"/>
</dbReference>
<comment type="caution">
    <text evidence="7">The sequence shown here is derived from an EMBL/GenBank/DDBJ whole genome shotgun (WGS) entry which is preliminary data.</text>
</comment>
<feature type="domain" description="Cytochrome c" evidence="6">
    <location>
        <begin position="434"/>
        <end position="515"/>
    </location>
</feature>
<dbReference type="InterPro" id="IPR039448">
    <property type="entry name" value="Beta_helix"/>
</dbReference>
<dbReference type="Gene3D" id="1.10.760.10">
    <property type="entry name" value="Cytochrome c-like domain"/>
    <property type="match status" value="1"/>
</dbReference>
<keyword evidence="7" id="KW-0560">Oxidoreductase</keyword>
<keyword evidence="8" id="KW-1185">Reference proteome</keyword>
<evidence type="ECO:0000256" key="2">
    <source>
        <dbReference type="ARBA" id="ARBA00022723"/>
    </source>
</evidence>
<protein>
    <submittedName>
        <fullName evidence="7">Cytochrome-c peroxidase</fullName>
    </submittedName>
</protein>
<dbReference type="InterPro" id="IPR036909">
    <property type="entry name" value="Cyt_c-like_dom_sf"/>
</dbReference>
<dbReference type="PANTHER" id="PTHR22990:SF15">
    <property type="entry name" value="F-BOX ONLY PROTEIN 10"/>
    <property type="match status" value="1"/>
</dbReference>
<keyword evidence="2 5" id="KW-0479">Metal-binding</keyword>
<dbReference type="RefSeq" id="WP_279243548.1">
    <property type="nucleotide sequence ID" value="NZ_SHNN01000001.1"/>
</dbReference>
<dbReference type="SUPFAM" id="SSF51126">
    <property type="entry name" value="Pectin lyase-like"/>
    <property type="match status" value="1"/>
</dbReference>
<sequence length="516" mass="54685">MNKLLAIAGLVFAFAIGIYLGAAGNDAPVVVTANSDGAGYTGAAPSSDSDSSEGAAAGSLVTSGSSKFVAGPPQSDVVVTVEPGQLIQDAVKAAEPGTTIRVMPGDYSETVYIDKDGIRLLGMVVGSERPVLDGKGTLNDAILFSGNNIVVEGFYITRYKGNAIMSQAGNNYEIRDNIIVDTGVYGIFPQLGKNGVIEHNVISGIEDAAIYVGMSDNVHVAFNHVFDSVAGIEIENSRHAIVESNYVHDNTGGILAFITPGLPIKTTYDVIIRNNWVHNNNTPNFGAPGSTVGGIPAGTGIMVMAADDVVIEGNIITGNKTIGIISVDHNSAAQLTNVTVDPDADPNSDGLKILNNVMMNNGYETIDAVKAIMLTELKTGNPDILVIGPTKDSCIINRHRYVTVGTDDFAECDFANTYPIGNYLLADVAPRQIAPEDRGQIAYLGICAGCHTYTGRMIGPPVQIIQALYMDNPEGLAEYINAPIKKRPDYPEMPPQNYLDPETRLAVAKYMLSRTK</sequence>
<proteinExistence type="predicted"/>
<dbReference type="Pfam" id="PF13229">
    <property type="entry name" value="Beta_helix"/>
    <property type="match status" value="2"/>
</dbReference>
<keyword evidence="4 5" id="KW-0408">Iron</keyword>
<dbReference type="EMBL" id="SHNN01000001">
    <property type="protein sequence ID" value="MCX2979548.1"/>
    <property type="molecule type" value="Genomic_DNA"/>
</dbReference>
<dbReference type="Proteomes" id="UP001143362">
    <property type="component" value="Unassembled WGS sequence"/>
</dbReference>
<keyword evidence="1 5" id="KW-0349">Heme</keyword>
<evidence type="ECO:0000256" key="1">
    <source>
        <dbReference type="ARBA" id="ARBA00022617"/>
    </source>
</evidence>
<dbReference type="Gene3D" id="2.160.20.10">
    <property type="entry name" value="Single-stranded right-handed beta-helix, Pectin lyase-like"/>
    <property type="match status" value="1"/>
</dbReference>
<gene>
    <name evidence="7" type="ORF">EYC98_01585</name>
</gene>
<organism evidence="7 8">
    <name type="scientific">Candidatus Litorirhabdus singularis</name>
    <dbReference type="NCBI Taxonomy" id="2518993"/>
    <lineage>
        <taxon>Bacteria</taxon>
        <taxon>Pseudomonadati</taxon>
        <taxon>Pseudomonadota</taxon>
        <taxon>Gammaproteobacteria</taxon>
        <taxon>Cellvibrionales</taxon>
        <taxon>Halieaceae</taxon>
        <taxon>Candidatus Litorirhabdus</taxon>
    </lineage>
</organism>
<accession>A0ABT3TB91</accession>
<dbReference type="InterPro" id="IPR006626">
    <property type="entry name" value="PbH1"/>
</dbReference>
<dbReference type="InterPro" id="IPR022442">
    <property type="entry name" value="SO_2930-like_dom"/>
</dbReference>
<reference evidence="7" key="1">
    <citation type="submission" date="2019-02" db="EMBL/GenBank/DDBJ databases">
        <authorList>
            <person name="Li S.-H."/>
        </authorList>
    </citation>
    <scope>NUCLEOTIDE SEQUENCE</scope>
    <source>
        <strain evidence="7">IMCC14734</strain>
    </source>
</reference>
<dbReference type="SUPFAM" id="SSF46626">
    <property type="entry name" value="Cytochrome c"/>
    <property type="match status" value="1"/>
</dbReference>
<keyword evidence="7" id="KW-0575">Peroxidase</keyword>
<dbReference type="GO" id="GO:0004601">
    <property type="term" value="F:peroxidase activity"/>
    <property type="evidence" value="ECO:0007669"/>
    <property type="project" value="UniProtKB-KW"/>
</dbReference>
<name>A0ABT3TB91_9GAMM</name>
<dbReference type="NCBIfam" id="TIGR03805">
    <property type="entry name" value="beta_helix_1"/>
    <property type="match status" value="1"/>
</dbReference>
<dbReference type="SMART" id="SM00710">
    <property type="entry name" value="PbH1"/>
    <property type="match status" value="8"/>
</dbReference>
<dbReference type="InterPro" id="IPR012334">
    <property type="entry name" value="Pectin_lyas_fold"/>
</dbReference>
<keyword evidence="3" id="KW-0677">Repeat</keyword>
<dbReference type="PROSITE" id="PS51007">
    <property type="entry name" value="CYTC"/>
    <property type="match status" value="1"/>
</dbReference>
<dbReference type="PANTHER" id="PTHR22990">
    <property type="entry name" value="F-BOX ONLY PROTEIN"/>
    <property type="match status" value="1"/>
</dbReference>
<evidence type="ECO:0000256" key="5">
    <source>
        <dbReference type="PROSITE-ProRule" id="PRU00433"/>
    </source>
</evidence>
<evidence type="ECO:0000256" key="4">
    <source>
        <dbReference type="ARBA" id="ARBA00023004"/>
    </source>
</evidence>